<proteinExistence type="predicted"/>
<dbReference type="GO" id="GO:0016787">
    <property type="term" value="F:hydrolase activity"/>
    <property type="evidence" value="ECO:0007669"/>
    <property type="project" value="UniProtKB-KW"/>
</dbReference>
<evidence type="ECO:0000313" key="3">
    <source>
        <dbReference type="Proteomes" id="UP000599688"/>
    </source>
</evidence>
<name>A0A916ZM58_9FLAO</name>
<dbReference type="AlphaFoldDB" id="A0A916ZM58"/>
<dbReference type="PANTHER" id="PTHR43798">
    <property type="entry name" value="MONOACYLGLYCEROL LIPASE"/>
    <property type="match status" value="1"/>
</dbReference>
<comment type="caution">
    <text evidence="2">The sequence shown here is derived from an EMBL/GenBank/DDBJ whole genome shotgun (WGS) entry which is preliminary data.</text>
</comment>
<reference evidence="2 3" key="1">
    <citation type="journal article" date="2014" name="Int. J. Syst. Evol. Microbiol.">
        <title>Complete genome sequence of Corynebacterium casei LMG S-19264T (=DSM 44701T), isolated from a smear-ripened cheese.</title>
        <authorList>
            <consortium name="US DOE Joint Genome Institute (JGI-PGF)"/>
            <person name="Walter F."/>
            <person name="Albersmeier A."/>
            <person name="Kalinowski J."/>
            <person name="Ruckert C."/>
        </authorList>
    </citation>
    <scope>NUCLEOTIDE SEQUENCE [LARGE SCALE GENOMIC DNA]</scope>
    <source>
        <strain evidence="2 3">CGMCC 1.12925</strain>
    </source>
</reference>
<feature type="domain" description="AB hydrolase-1" evidence="1">
    <location>
        <begin position="21"/>
        <end position="244"/>
    </location>
</feature>
<dbReference type="Pfam" id="PF00561">
    <property type="entry name" value="Abhydrolase_1"/>
    <property type="match status" value="1"/>
</dbReference>
<dbReference type="SUPFAM" id="SSF53474">
    <property type="entry name" value="alpha/beta-Hydrolases"/>
    <property type="match status" value="1"/>
</dbReference>
<gene>
    <name evidence="2" type="ORF">GCM10010831_02680</name>
</gene>
<dbReference type="InterPro" id="IPR000073">
    <property type="entry name" value="AB_hydrolase_1"/>
</dbReference>
<dbReference type="EMBL" id="BMGL01000002">
    <property type="protein sequence ID" value="GGE04556.1"/>
    <property type="molecule type" value="Genomic_DNA"/>
</dbReference>
<dbReference type="Proteomes" id="UP000599688">
    <property type="component" value="Unassembled WGS sequence"/>
</dbReference>
<evidence type="ECO:0000313" key="2">
    <source>
        <dbReference type="EMBL" id="GGE04556.1"/>
    </source>
</evidence>
<accession>A0A916ZM58</accession>
<dbReference type="PRINTS" id="PR00111">
    <property type="entry name" value="ABHYDROLASE"/>
</dbReference>
<dbReference type="Gene3D" id="3.40.50.1820">
    <property type="entry name" value="alpha/beta hydrolase"/>
    <property type="match status" value="1"/>
</dbReference>
<dbReference type="InterPro" id="IPR050266">
    <property type="entry name" value="AB_hydrolase_sf"/>
</dbReference>
<sequence>MQTFSYKQTPLYYQDIGKGKVILLIHGFLENHSMWKNTIESFSSKARCIAPDLFGHGNSPAFGYVHSMKTYAEVLSKLMHHLQIEEYAVIGHSMGGYVALELLQLQPEKISDLVLLNSTPLADTTERKKDRERAIRAIQKFPEAFVQMAVKNLFLPENQIRLAQEIDEAIAEAKKCSQQGIIATLQGLKNRINHVESFAKANCNKLVIAGKKDQVVPFESLKDSIKNSHAKLLSFNGGHMSHLEFSEELNLALAHFLKLK</sequence>
<dbReference type="InterPro" id="IPR029058">
    <property type="entry name" value="AB_hydrolase_fold"/>
</dbReference>
<organism evidence="2 3">
    <name type="scientific">Psychroflexus salis</name>
    <dbReference type="NCBI Taxonomy" id="1526574"/>
    <lineage>
        <taxon>Bacteria</taxon>
        <taxon>Pseudomonadati</taxon>
        <taxon>Bacteroidota</taxon>
        <taxon>Flavobacteriia</taxon>
        <taxon>Flavobacteriales</taxon>
        <taxon>Flavobacteriaceae</taxon>
        <taxon>Psychroflexus</taxon>
    </lineage>
</organism>
<protein>
    <submittedName>
        <fullName evidence="2">Alpha/beta hydrolase</fullName>
    </submittedName>
</protein>
<evidence type="ECO:0000259" key="1">
    <source>
        <dbReference type="Pfam" id="PF00561"/>
    </source>
</evidence>
<keyword evidence="2" id="KW-0378">Hydrolase</keyword>
<keyword evidence="3" id="KW-1185">Reference proteome</keyword>